<evidence type="ECO:0000313" key="4">
    <source>
        <dbReference type="Proteomes" id="UP001151760"/>
    </source>
</evidence>
<reference evidence="3" key="1">
    <citation type="journal article" date="2022" name="Int. J. Mol. Sci.">
        <title>Draft Genome of Tanacetum Coccineum: Genomic Comparison of Closely Related Tanacetum-Family Plants.</title>
        <authorList>
            <person name="Yamashiro T."/>
            <person name="Shiraishi A."/>
            <person name="Nakayama K."/>
            <person name="Satake H."/>
        </authorList>
    </citation>
    <scope>NUCLEOTIDE SEQUENCE</scope>
</reference>
<dbReference type="EMBL" id="BQNB010011474">
    <property type="protein sequence ID" value="GJS91043.1"/>
    <property type="molecule type" value="Genomic_DNA"/>
</dbReference>
<dbReference type="InterPro" id="IPR013103">
    <property type="entry name" value="RVT_2"/>
</dbReference>
<evidence type="ECO:0000256" key="1">
    <source>
        <dbReference type="SAM" id="MobiDB-lite"/>
    </source>
</evidence>
<organism evidence="3 4">
    <name type="scientific">Tanacetum coccineum</name>
    <dbReference type="NCBI Taxonomy" id="301880"/>
    <lineage>
        <taxon>Eukaryota</taxon>
        <taxon>Viridiplantae</taxon>
        <taxon>Streptophyta</taxon>
        <taxon>Embryophyta</taxon>
        <taxon>Tracheophyta</taxon>
        <taxon>Spermatophyta</taxon>
        <taxon>Magnoliopsida</taxon>
        <taxon>eudicotyledons</taxon>
        <taxon>Gunneridae</taxon>
        <taxon>Pentapetalae</taxon>
        <taxon>asterids</taxon>
        <taxon>campanulids</taxon>
        <taxon>Asterales</taxon>
        <taxon>Asteraceae</taxon>
        <taxon>Asteroideae</taxon>
        <taxon>Anthemideae</taxon>
        <taxon>Anthemidinae</taxon>
        <taxon>Tanacetum</taxon>
    </lineage>
</organism>
<proteinExistence type="predicted"/>
<evidence type="ECO:0000259" key="2">
    <source>
        <dbReference type="Pfam" id="PF07727"/>
    </source>
</evidence>
<accession>A0ABQ4ZQL9</accession>
<keyword evidence="4" id="KW-1185">Reference proteome</keyword>
<feature type="region of interest" description="Disordered" evidence="1">
    <location>
        <begin position="158"/>
        <end position="182"/>
    </location>
</feature>
<protein>
    <submittedName>
        <fullName evidence="3">Retrovirus-related pol polyprotein from transposon TNT 1-94</fullName>
    </submittedName>
</protein>
<dbReference type="Proteomes" id="UP001151760">
    <property type="component" value="Unassembled WGS sequence"/>
</dbReference>
<evidence type="ECO:0000313" key="3">
    <source>
        <dbReference type="EMBL" id="GJS91043.1"/>
    </source>
</evidence>
<feature type="domain" description="Reverse transcriptase Ty1/copia-type" evidence="2">
    <location>
        <begin position="252"/>
        <end position="307"/>
    </location>
</feature>
<reference evidence="3" key="2">
    <citation type="submission" date="2022-01" db="EMBL/GenBank/DDBJ databases">
        <authorList>
            <person name="Yamashiro T."/>
            <person name="Shiraishi A."/>
            <person name="Satake H."/>
            <person name="Nakayama K."/>
        </authorList>
    </citation>
    <scope>NUCLEOTIDE SEQUENCE</scope>
</reference>
<name>A0ABQ4ZQL9_9ASTR</name>
<dbReference type="Pfam" id="PF07727">
    <property type="entry name" value="RVT_2"/>
    <property type="match status" value="1"/>
</dbReference>
<sequence>MILLTGIVGMDLDLNNFSSRKQLSQSDLFMAKASPTQAWLWHRRLSHLTFDYITLIKVLEQDTPCLFQRRTGEEALKSHFTLRTPERIGAEAVATADDYTQIRSYHIDSWKDGVSLINDRKPSIKHLHIFVAFFGPSTPQRPVMSVVKMSLHALVPQGQKASDYDNSDPMPPRQDVVPTAEKTDSSQQGLEFLFSPLLEEYYNPTHSLAEENKMISCPMHRFTKMTFSILFVHGYKKLVSLPYKKLEEGYSNCEESFAPVARLEAVRIFVAYAAHKSFPIYQMDVKTAFLNGPLKEEVYVAQPEGTSGSPVPKRNFLFQSGQDAGLNITAFSDADHAGCMILGKALWDGYCSLVIVVSLDCQRTDLLMHCLQQRPEYVALFCKLCSSNVGEEHSLDYGLYYNKITVLTCLPKECLHEDRFKYLVRRIGMRIFVSSELENIRVILFVFKCRWEILLESASNKLLVGKTVVRIPFTKVDHNSYSMLILQRQSSMKAQDLTDKTSAYSDLKAFKIMHKQGHRNQILGGSKTRQAAFRQETRQPRD</sequence>
<gene>
    <name evidence="3" type="ORF">Tco_0773679</name>
</gene>
<comment type="caution">
    <text evidence="3">The sequence shown here is derived from an EMBL/GenBank/DDBJ whole genome shotgun (WGS) entry which is preliminary data.</text>
</comment>